<dbReference type="KEGG" id="tum:CBW65_20920"/>
<dbReference type="Proteomes" id="UP000195437">
    <property type="component" value="Chromosome"/>
</dbReference>
<dbReference type="Pfam" id="PF00578">
    <property type="entry name" value="AhpC-TSA"/>
    <property type="match status" value="1"/>
</dbReference>
<dbReference type="PANTHER" id="PTHR42852:SF13">
    <property type="entry name" value="PROTEIN DIPZ"/>
    <property type="match status" value="1"/>
</dbReference>
<evidence type="ECO:0000313" key="4">
    <source>
        <dbReference type="EMBL" id="ARU63168.1"/>
    </source>
</evidence>
<name>A0A1Y0IRD9_9BACL</name>
<feature type="signal peptide" evidence="2">
    <location>
        <begin position="1"/>
        <end position="31"/>
    </location>
</feature>
<dbReference type="InterPro" id="IPR017937">
    <property type="entry name" value="Thioredoxin_CS"/>
</dbReference>
<dbReference type="SUPFAM" id="SSF52833">
    <property type="entry name" value="Thioredoxin-like"/>
    <property type="match status" value="1"/>
</dbReference>
<keyword evidence="2" id="KW-0732">Signal</keyword>
<dbReference type="PROSITE" id="PS51352">
    <property type="entry name" value="THIOREDOXIN_2"/>
    <property type="match status" value="1"/>
</dbReference>
<dbReference type="InterPro" id="IPR050553">
    <property type="entry name" value="Thioredoxin_ResA/DsbE_sf"/>
</dbReference>
<keyword evidence="1" id="KW-1015">Disulfide bond</keyword>
<dbReference type="InterPro" id="IPR036249">
    <property type="entry name" value="Thioredoxin-like_sf"/>
</dbReference>
<evidence type="ECO:0000313" key="5">
    <source>
        <dbReference type="Proteomes" id="UP000195437"/>
    </source>
</evidence>
<dbReference type="GO" id="GO:0016491">
    <property type="term" value="F:oxidoreductase activity"/>
    <property type="evidence" value="ECO:0007669"/>
    <property type="project" value="InterPro"/>
</dbReference>
<dbReference type="PROSITE" id="PS00194">
    <property type="entry name" value="THIOREDOXIN_1"/>
    <property type="match status" value="1"/>
</dbReference>
<dbReference type="InterPro" id="IPR000866">
    <property type="entry name" value="AhpC/TSA"/>
</dbReference>
<proteinExistence type="predicted"/>
<dbReference type="Gene3D" id="3.40.30.10">
    <property type="entry name" value="Glutaredoxin"/>
    <property type="match status" value="1"/>
</dbReference>
<dbReference type="AlphaFoldDB" id="A0A1Y0IRD9"/>
<organism evidence="4 5">
    <name type="scientific">Tumebacillus avium</name>
    <dbReference type="NCBI Taxonomy" id="1903704"/>
    <lineage>
        <taxon>Bacteria</taxon>
        <taxon>Bacillati</taxon>
        <taxon>Bacillota</taxon>
        <taxon>Bacilli</taxon>
        <taxon>Bacillales</taxon>
        <taxon>Alicyclobacillaceae</taxon>
        <taxon>Tumebacillus</taxon>
    </lineage>
</organism>
<gene>
    <name evidence="4" type="ORF">CBW65_20920</name>
</gene>
<feature type="domain" description="Thioredoxin" evidence="3">
    <location>
        <begin position="40"/>
        <end position="179"/>
    </location>
</feature>
<dbReference type="PANTHER" id="PTHR42852">
    <property type="entry name" value="THIOL:DISULFIDE INTERCHANGE PROTEIN DSBE"/>
    <property type="match status" value="1"/>
</dbReference>
<feature type="chain" id="PRO_5013050262" description="Thioredoxin domain-containing protein" evidence="2">
    <location>
        <begin position="32"/>
        <end position="179"/>
    </location>
</feature>
<dbReference type="EMBL" id="CP021434">
    <property type="protein sequence ID" value="ARU63168.1"/>
    <property type="molecule type" value="Genomic_DNA"/>
</dbReference>
<evidence type="ECO:0000256" key="2">
    <source>
        <dbReference type="SAM" id="SignalP"/>
    </source>
</evidence>
<dbReference type="GO" id="GO:0016209">
    <property type="term" value="F:antioxidant activity"/>
    <property type="evidence" value="ECO:0007669"/>
    <property type="project" value="InterPro"/>
</dbReference>
<protein>
    <recommendedName>
        <fullName evidence="3">Thioredoxin domain-containing protein</fullName>
    </recommendedName>
</protein>
<sequence>MHVTKGGKRTFLLLSLLSLLWVTGVPVTAGAEEAQAAIGIKAGQYAPDFELVDYQGNKHKLSEFRGKPVLLNFWASWCTPCRMEMEDLADSAELYHDKVQFFGVNLADQDSPSVSEAFLKKFRVEFPNVLDEEGKVADKYHVLVIPTSFLIDSEGKVVQMVQGPLFNEEIDKLFKKVLN</sequence>
<reference evidence="5" key="1">
    <citation type="submission" date="2017-05" db="EMBL/GenBank/DDBJ databases">
        <authorList>
            <person name="Sung H."/>
        </authorList>
    </citation>
    <scope>NUCLEOTIDE SEQUENCE [LARGE SCALE GENOMIC DNA]</scope>
    <source>
        <strain evidence="5">AR23208</strain>
    </source>
</reference>
<keyword evidence="5" id="KW-1185">Reference proteome</keyword>
<evidence type="ECO:0000256" key="1">
    <source>
        <dbReference type="ARBA" id="ARBA00023157"/>
    </source>
</evidence>
<accession>A0A1Y0IRD9</accession>
<dbReference type="InterPro" id="IPR013766">
    <property type="entry name" value="Thioredoxin_domain"/>
</dbReference>
<evidence type="ECO:0000259" key="3">
    <source>
        <dbReference type="PROSITE" id="PS51352"/>
    </source>
</evidence>
<dbReference type="CDD" id="cd02966">
    <property type="entry name" value="TlpA_like_family"/>
    <property type="match status" value="1"/>
</dbReference>